<feature type="domain" description="SnoaL-like" evidence="1">
    <location>
        <begin position="10"/>
        <end position="109"/>
    </location>
</feature>
<evidence type="ECO:0000313" key="3">
    <source>
        <dbReference type="Proteomes" id="UP001428817"/>
    </source>
</evidence>
<reference evidence="3" key="1">
    <citation type="journal article" date="2019" name="Int. J. Syst. Evol. Microbiol.">
        <title>The Global Catalogue of Microorganisms (GCM) 10K type strain sequencing project: providing services to taxonomists for standard genome sequencing and annotation.</title>
        <authorList>
            <consortium name="The Broad Institute Genomics Platform"/>
            <consortium name="The Broad Institute Genome Sequencing Center for Infectious Disease"/>
            <person name="Wu L."/>
            <person name="Ma J."/>
        </authorList>
    </citation>
    <scope>NUCLEOTIDE SEQUENCE [LARGE SCALE GENOMIC DNA]</scope>
    <source>
        <strain evidence="3">JCM 18303</strain>
    </source>
</reference>
<dbReference type="RefSeq" id="WP_221497539.1">
    <property type="nucleotide sequence ID" value="NZ_BAABJP010000001.1"/>
</dbReference>
<dbReference type="InterPro" id="IPR032710">
    <property type="entry name" value="NTF2-like_dom_sf"/>
</dbReference>
<organism evidence="2 3">
    <name type="scientific">Pseudonocardia eucalypti</name>
    <dbReference type="NCBI Taxonomy" id="648755"/>
    <lineage>
        <taxon>Bacteria</taxon>
        <taxon>Bacillati</taxon>
        <taxon>Actinomycetota</taxon>
        <taxon>Actinomycetes</taxon>
        <taxon>Pseudonocardiales</taxon>
        <taxon>Pseudonocardiaceae</taxon>
        <taxon>Pseudonocardia</taxon>
    </lineage>
</organism>
<dbReference type="EMBL" id="BAABJP010000001">
    <property type="protein sequence ID" value="GAA5146534.1"/>
    <property type="molecule type" value="Genomic_DNA"/>
</dbReference>
<keyword evidence="3" id="KW-1185">Reference proteome</keyword>
<gene>
    <name evidence="2" type="ORF">GCM10023321_06150</name>
</gene>
<evidence type="ECO:0000259" key="1">
    <source>
        <dbReference type="Pfam" id="PF12680"/>
    </source>
</evidence>
<proteinExistence type="predicted"/>
<dbReference type="Proteomes" id="UP001428817">
    <property type="component" value="Unassembled WGS sequence"/>
</dbReference>
<dbReference type="Pfam" id="PF12680">
    <property type="entry name" value="SnoaL_2"/>
    <property type="match status" value="1"/>
</dbReference>
<comment type="caution">
    <text evidence="2">The sequence shown here is derived from an EMBL/GenBank/DDBJ whole genome shotgun (WGS) entry which is preliminary data.</text>
</comment>
<evidence type="ECO:0000313" key="2">
    <source>
        <dbReference type="EMBL" id="GAA5146534.1"/>
    </source>
</evidence>
<name>A0ABP9PI54_9PSEU</name>
<dbReference type="InterPro" id="IPR037401">
    <property type="entry name" value="SnoaL-like"/>
</dbReference>
<protein>
    <submittedName>
        <fullName evidence="2">Nuclear transport factor 2 family protein</fullName>
    </submittedName>
</protein>
<dbReference type="Gene3D" id="3.10.450.50">
    <property type="match status" value="1"/>
</dbReference>
<sequence length="124" mass="13600">MTNNDMTDLAQRYIDVWNETDADQRRALIDQLYTEDAGYTDPLADARGRDAIDATIAAVQQQFAGLEFSLPGPVDTHHGTARFQWHLGAPGAEEPLVIGFDVAVTEAGRLHRVYGFLDKVPAAS</sequence>
<dbReference type="SUPFAM" id="SSF54427">
    <property type="entry name" value="NTF2-like"/>
    <property type="match status" value="1"/>
</dbReference>
<accession>A0ABP9PI54</accession>